<name>A0A426X3D0_ENSVE</name>
<feature type="signal peptide" evidence="1">
    <location>
        <begin position="1"/>
        <end position="21"/>
    </location>
</feature>
<sequence>MHNPSCPIYAFVAAIATPAQAAIALAHRQPPCQGATITTASTVAPTSGRAGHGWQPLAGTLQSVAKRHPYGLLPSRAALASLAGYCPCERRQPPLRAVPGRSRSPPCRGPWPRPGRGWPIWMVKMKEVKRSPLWRYPHGGSLQRNSSKLISQLLHRGRDENTRCWLKL</sequence>
<dbReference type="EMBL" id="AMZH03027846">
    <property type="protein sequence ID" value="RRT33966.1"/>
    <property type="molecule type" value="Genomic_DNA"/>
</dbReference>
<dbReference type="AlphaFoldDB" id="A0A426X3D0"/>
<feature type="chain" id="PRO_5019294674" description="Secreted protein" evidence="1">
    <location>
        <begin position="22"/>
        <end position="168"/>
    </location>
</feature>
<protein>
    <recommendedName>
        <fullName evidence="4">Secreted protein</fullName>
    </recommendedName>
</protein>
<dbReference type="Proteomes" id="UP000287651">
    <property type="component" value="Unassembled WGS sequence"/>
</dbReference>
<evidence type="ECO:0000256" key="1">
    <source>
        <dbReference type="SAM" id="SignalP"/>
    </source>
</evidence>
<proteinExistence type="predicted"/>
<gene>
    <name evidence="2" type="ORF">B296_00047710</name>
</gene>
<evidence type="ECO:0000313" key="3">
    <source>
        <dbReference type="Proteomes" id="UP000287651"/>
    </source>
</evidence>
<organism evidence="2 3">
    <name type="scientific">Ensete ventricosum</name>
    <name type="common">Abyssinian banana</name>
    <name type="synonym">Musa ensete</name>
    <dbReference type="NCBI Taxonomy" id="4639"/>
    <lineage>
        <taxon>Eukaryota</taxon>
        <taxon>Viridiplantae</taxon>
        <taxon>Streptophyta</taxon>
        <taxon>Embryophyta</taxon>
        <taxon>Tracheophyta</taxon>
        <taxon>Spermatophyta</taxon>
        <taxon>Magnoliopsida</taxon>
        <taxon>Liliopsida</taxon>
        <taxon>Zingiberales</taxon>
        <taxon>Musaceae</taxon>
        <taxon>Ensete</taxon>
    </lineage>
</organism>
<evidence type="ECO:0008006" key="4">
    <source>
        <dbReference type="Google" id="ProtNLM"/>
    </source>
</evidence>
<comment type="caution">
    <text evidence="2">The sequence shown here is derived from an EMBL/GenBank/DDBJ whole genome shotgun (WGS) entry which is preliminary data.</text>
</comment>
<accession>A0A426X3D0</accession>
<reference evidence="2 3" key="1">
    <citation type="journal article" date="2014" name="Agronomy (Basel)">
        <title>A Draft Genome Sequence for Ensete ventricosum, the Drought-Tolerant Tree Against Hunger.</title>
        <authorList>
            <person name="Harrison J."/>
            <person name="Moore K.A."/>
            <person name="Paszkiewicz K."/>
            <person name="Jones T."/>
            <person name="Grant M."/>
            <person name="Ambacheew D."/>
            <person name="Muzemil S."/>
            <person name="Studholme D.J."/>
        </authorList>
    </citation>
    <scope>NUCLEOTIDE SEQUENCE [LARGE SCALE GENOMIC DNA]</scope>
</reference>
<evidence type="ECO:0000313" key="2">
    <source>
        <dbReference type="EMBL" id="RRT33966.1"/>
    </source>
</evidence>
<keyword evidence="1" id="KW-0732">Signal</keyword>